<dbReference type="InterPro" id="IPR014017">
    <property type="entry name" value="DNA_helicase_UvrD-like_C"/>
</dbReference>
<keyword evidence="1" id="KW-0547">Nucleotide-binding</keyword>
<evidence type="ECO:0000259" key="6">
    <source>
        <dbReference type="Pfam" id="PF13361"/>
    </source>
</evidence>
<name>A0ABT6TNG0_9BACL</name>
<keyword evidence="2" id="KW-0378">Hydrolase</keyword>
<evidence type="ECO:0000313" key="7">
    <source>
        <dbReference type="EMBL" id="MDI4647845.1"/>
    </source>
</evidence>
<keyword evidence="7" id="KW-0269">Exonuclease</keyword>
<dbReference type="RefSeq" id="WP_282910588.1">
    <property type="nucleotide sequence ID" value="NZ_JAGRPV010000001.1"/>
</dbReference>
<dbReference type="InterPro" id="IPR000212">
    <property type="entry name" value="DNA_helicase_UvrD/REP"/>
</dbReference>
<evidence type="ECO:0000256" key="3">
    <source>
        <dbReference type="ARBA" id="ARBA00022806"/>
    </source>
</evidence>
<keyword evidence="3" id="KW-0347">Helicase</keyword>
<dbReference type="InterPro" id="IPR027417">
    <property type="entry name" value="P-loop_NTPase"/>
</dbReference>
<feature type="domain" description="UvrD-like helicase C-terminal" evidence="6">
    <location>
        <begin position="535"/>
        <end position="600"/>
    </location>
</feature>
<keyword evidence="7" id="KW-0540">Nuclease</keyword>
<organism evidence="7 8">
    <name type="scientific">Cohnella hashimotonis</name>
    <dbReference type="NCBI Taxonomy" id="2826895"/>
    <lineage>
        <taxon>Bacteria</taxon>
        <taxon>Bacillati</taxon>
        <taxon>Bacillota</taxon>
        <taxon>Bacilli</taxon>
        <taxon>Bacillales</taxon>
        <taxon>Paenibacillaceae</taxon>
        <taxon>Cohnella</taxon>
    </lineage>
</organism>
<evidence type="ECO:0000256" key="1">
    <source>
        <dbReference type="ARBA" id="ARBA00022741"/>
    </source>
</evidence>
<protein>
    <submittedName>
        <fullName evidence="7">3'-5' exonuclease</fullName>
    </submittedName>
</protein>
<dbReference type="Proteomes" id="UP001161691">
    <property type="component" value="Unassembled WGS sequence"/>
</dbReference>
<dbReference type="InterPro" id="IPR011528">
    <property type="entry name" value="NERD"/>
</dbReference>
<dbReference type="PANTHER" id="PTHR11070:SF2">
    <property type="entry name" value="ATP-DEPENDENT DNA HELICASE SRS2"/>
    <property type="match status" value="1"/>
</dbReference>
<gene>
    <name evidence="7" type="ORF">KB449_23040</name>
</gene>
<dbReference type="GO" id="GO:0004527">
    <property type="term" value="F:exonuclease activity"/>
    <property type="evidence" value="ECO:0007669"/>
    <property type="project" value="UniProtKB-KW"/>
</dbReference>
<proteinExistence type="predicted"/>
<sequence length="627" mass="71544">MAYMVPEVIRTSAAAGERLLFRTLEEYLPSDYMVYYEPEIEGRRLDFVIIGPDLGLVVLDVKDYTPAALLQVDHDQWQLHGAAGRVEIVRNPYNEARDNARFVAQQLKQDEQLIQPAGKLRGQLKFPCGCGTVFTRLKQADFIKYDLYEAIAREFVLCRDEVDPEDAAFSADVLIEKIHAMFTVWSSSRYYLTTADIRAIRQHLFAEARISAEFRQPADDQDQLLLSLRHIKTTDSYAENRDGQSGDDQRKRRGAVGCGNAAKLAGRARTLAKQYPDWKLLVLCRDAARSLTLEQTIEQLMNEPEDLLDLIRLEEQKAGAAVASNIEVFGFYEWLRAVLNARVTDIPVLIGKLDQHEAILPTYDAILIDNVQDFEPEWLKLLGLVLNPELQGNPLAGDRAQTNSLRGRSRILSMNYRNTAQIAQFAWDFYQRHSALQDTVRSGSVDGVDIIPPYSTHRKGPEPVIARCDRFTDEIKRVCERIAFLHNEKSISYADMAILYRVKDNYQFSYVDTIRRALTEAGMPYYWVTENEDAKKRLERAHDSIKISTIDGAKELDFRAVFVVNVDSMPFPLEAAEEKEVSLFYIALTRALDWLYVSYSGESKFTAYLDEVLEQRSRKGKASKKMG</sequence>
<dbReference type="SUPFAM" id="SSF52540">
    <property type="entry name" value="P-loop containing nucleoside triphosphate hydrolases"/>
    <property type="match status" value="1"/>
</dbReference>
<keyword evidence="8" id="KW-1185">Reference proteome</keyword>
<accession>A0ABT6TNG0</accession>
<dbReference type="PANTHER" id="PTHR11070">
    <property type="entry name" value="UVRD / RECB / PCRA DNA HELICASE FAMILY MEMBER"/>
    <property type="match status" value="1"/>
</dbReference>
<dbReference type="Pfam" id="PF08378">
    <property type="entry name" value="NERD"/>
    <property type="match status" value="1"/>
</dbReference>
<keyword evidence="4" id="KW-0067">ATP-binding</keyword>
<dbReference type="Gene3D" id="3.40.50.300">
    <property type="entry name" value="P-loop containing nucleotide triphosphate hydrolases"/>
    <property type="match status" value="1"/>
</dbReference>
<reference evidence="7" key="1">
    <citation type="submission" date="2023-04" db="EMBL/GenBank/DDBJ databases">
        <title>Comparative genomic analysis of Cohnella hashimotonis sp. nov., isolated from the International Space Station.</title>
        <authorList>
            <person name="Venkateswaran K."/>
            <person name="Simpson A."/>
        </authorList>
    </citation>
    <scope>NUCLEOTIDE SEQUENCE</scope>
    <source>
        <strain evidence="7">F6_2S_P_1</strain>
    </source>
</reference>
<dbReference type="Pfam" id="PF13361">
    <property type="entry name" value="UvrD_C"/>
    <property type="match status" value="1"/>
</dbReference>
<feature type="domain" description="NERD" evidence="5">
    <location>
        <begin position="14"/>
        <end position="115"/>
    </location>
</feature>
<evidence type="ECO:0000256" key="2">
    <source>
        <dbReference type="ARBA" id="ARBA00022801"/>
    </source>
</evidence>
<dbReference type="EMBL" id="JAGRPV010000001">
    <property type="protein sequence ID" value="MDI4647845.1"/>
    <property type="molecule type" value="Genomic_DNA"/>
</dbReference>
<comment type="caution">
    <text evidence="7">The sequence shown here is derived from an EMBL/GenBank/DDBJ whole genome shotgun (WGS) entry which is preliminary data.</text>
</comment>
<evidence type="ECO:0000256" key="4">
    <source>
        <dbReference type="ARBA" id="ARBA00022840"/>
    </source>
</evidence>
<evidence type="ECO:0000313" key="8">
    <source>
        <dbReference type="Proteomes" id="UP001161691"/>
    </source>
</evidence>
<evidence type="ECO:0000259" key="5">
    <source>
        <dbReference type="Pfam" id="PF08378"/>
    </source>
</evidence>